<evidence type="ECO:0000313" key="2">
    <source>
        <dbReference type="Proteomes" id="UP000823775"/>
    </source>
</evidence>
<sequence>MILQSEVSSYMVDAFVKIFSGVEHGWSARYKNEDEAALKSVEEHTKPCWGGLKSIPSKLLSLSLSSALL</sequence>
<organism evidence="1 2">
    <name type="scientific">Datura stramonium</name>
    <name type="common">Jimsonweed</name>
    <name type="synonym">Common thornapple</name>
    <dbReference type="NCBI Taxonomy" id="4076"/>
    <lineage>
        <taxon>Eukaryota</taxon>
        <taxon>Viridiplantae</taxon>
        <taxon>Streptophyta</taxon>
        <taxon>Embryophyta</taxon>
        <taxon>Tracheophyta</taxon>
        <taxon>Spermatophyta</taxon>
        <taxon>Magnoliopsida</taxon>
        <taxon>eudicotyledons</taxon>
        <taxon>Gunneridae</taxon>
        <taxon>Pentapetalae</taxon>
        <taxon>asterids</taxon>
        <taxon>lamiids</taxon>
        <taxon>Solanales</taxon>
        <taxon>Solanaceae</taxon>
        <taxon>Solanoideae</taxon>
        <taxon>Datureae</taxon>
        <taxon>Datura</taxon>
    </lineage>
</organism>
<dbReference type="Proteomes" id="UP000823775">
    <property type="component" value="Unassembled WGS sequence"/>
</dbReference>
<gene>
    <name evidence="1" type="ORF">HAX54_027045</name>
</gene>
<reference evidence="1 2" key="1">
    <citation type="journal article" date="2021" name="BMC Genomics">
        <title>Datura genome reveals duplications of psychoactive alkaloid biosynthetic genes and high mutation rate following tissue culture.</title>
        <authorList>
            <person name="Rajewski A."/>
            <person name="Carter-House D."/>
            <person name="Stajich J."/>
            <person name="Litt A."/>
        </authorList>
    </citation>
    <scope>NUCLEOTIDE SEQUENCE [LARGE SCALE GENOMIC DNA]</scope>
    <source>
        <strain evidence="1">AR-01</strain>
    </source>
</reference>
<keyword evidence="2" id="KW-1185">Reference proteome</keyword>
<evidence type="ECO:0000313" key="1">
    <source>
        <dbReference type="EMBL" id="MCD9641126.1"/>
    </source>
</evidence>
<dbReference type="EMBL" id="JACEIK010003288">
    <property type="protein sequence ID" value="MCD9641126.1"/>
    <property type="molecule type" value="Genomic_DNA"/>
</dbReference>
<name>A0ABS8V221_DATST</name>
<accession>A0ABS8V221</accession>
<comment type="caution">
    <text evidence="1">The sequence shown here is derived from an EMBL/GenBank/DDBJ whole genome shotgun (WGS) entry which is preliminary data.</text>
</comment>
<protein>
    <submittedName>
        <fullName evidence="1">Uncharacterized protein</fullName>
    </submittedName>
</protein>
<proteinExistence type="predicted"/>